<dbReference type="EMBL" id="CP000813">
    <property type="protein sequence ID" value="ABV60767.1"/>
    <property type="molecule type" value="Genomic_DNA"/>
</dbReference>
<reference evidence="1 2" key="1">
    <citation type="journal article" date="2007" name="PLoS ONE">
        <title>Paradoxical DNA repair and peroxide resistance gene conservation in Bacillus pumilus SAFR-032.</title>
        <authorList>
            <person name="Gioia J."/>
            <person name="Yerrapragada S."/>
            <person name="Qin X."/>
            <person name="Jiang H."/>
            <person name="Igboeli O.C."/>
            <person name="Muzny D."/>
            <person name="Dugan-Rocha S."/>
            <person name="Ding Y."/>
            <person name="Hawes A."/>
            <person name="Liu W."/>
            <person name="Perez L."/>
            <person name="Kovar C."/>
            <person name="Dinh H."/>
            <person name="Lee S."/>
            <person name="Nazareth L."/>
            <person name="Blyth P."/>
            <person name="Holder M."/>
            <person name="Buhay C."/>
            <person name="Tirumalai M.R."/>
            <person name="Liu Y."/>
            <person name="Dasgupta I."/>
            <person name="Bokhetache L."/>
            <person name="Fujita M."/>
            <person name="Karouia F."/>
            <person name="Eswara Moorthy P."/>
            <person name="Siefert J."/>
            <person name="Uzman A."/>
            <person name="Buzumbo P."/>
            <person name="Verma A."/>
            <person name="Zwiya H."/>
            <person name="McWilliams B.D."/>
            <person name="Olowu A."/>
            <person name="Clinkenbeard K.D."/>
            <person name="Newcombe D."/>
            <person name="Golebiewski L."/>
            <person name="Petrosino J.F."/>
            <person name="Nicholson W.L."/>
            <person name="Fox G.E."/>
            <person name="Venkateswaran K."/>
            <person name="Highlander S.K."/>
            <person name="Weinstock G.M."/>
        </authorList>
    </citation>
    <scope>NUCLEOTIDE SEQUENCE [LARGE SCALE GENOMIC DNA]</scope>
    <source>
        <strain evidence="1 2">SAFR-032</strain>
    </source>
</reference>
<organism evidence="1 2">
    <name type="scientific">Bacillus pumilus (strain SAFR-032)</name>
    <dbReference type="NCBI Taxonomy" id="315750"/>
    <lineage>
        <taxon>Bacteria</taxon>
        <taxon>Bacillati</taxon>
        <taxon>Bacillota</taxon>
        <taxon>Bacilli</taxon>
        <taxon>Bacillales</taxon>
        <taxon>Bacillaceae</taxon>
        <taxon>Bacillus</taxon>
    </lineage>
</organism>
<dbReference type="KEGG" id="bpu:BPUM_0067"/>
<reference evidence="1 2" key="2">
    <citation type="journal article" date="2013" name="Extremophiles">
        <title>An ICEBs1-like element may be associated with the extreme radiation and desiccation resistance of Bacillus pumilus SAFR-032 spores.</title>
        <authorList>
            <person name="Tirumalai M.R."/>
            <person name="Fox G.E."/>
        </authorList>
    </citation>
    <scope>NUCLEOTIDE SEQUENCE [LARGE SCALE GENOMIC DNA]</scope>
    <source>
        <strain evidence="1 2">SAFR-032</strain>
    </source>
</reference>
<sequence length="36" mass="4176">MALFIFHEMKLFLKKLLQGKNQDGILLFVAAKQQRG</sequence>
<gene>
    <name evidence="1" type="ordered locus">BPUM_0067</name>
</gene>
<proteinExistence type="predicted"/>
<name>A8F950_BACP2</name>
<protein>
    <submittedName>
        <fullName evidence="1">Uncharacterized protein</fullName>
    </submittedName>
</protein>
<dbReference type="HOGENOM" id="CLU_3354623_0_0_9"/>
<evidence type="ECO:0000313" key="2">
    <source>
        <dbReference type="Proteomes" id="UP000001355"/>
    </source>
</evidence>
<keyword evidence="2" id="KW-1185">Reference proteome</keyword>
<accession>A8F950</accession>
<dbReference type="AlphaFoldDB" id="A8F950"/>
<reference evidence="1 2" key="3">
    <citation type="journal article" date="2013" name="PLoS ONE">
        <title>Candidate genes that may be responsible for the unusual resistances exhibited by Bacillus pumilus SAFR-032 spores.</title>
        <authorList>
            <person name="Tirumalai M.R."/>
            <person name="Rastogi R."/>
            <person name="Zamani N."/>
            <person name="O'Bryant Williams E."/>
            <person name="Allen S."/>
            <person name="Diouf F."/>
            <person name="Kwende S."/>
            <person name="Weinstock G.M."/>
            <person name="Venkateswaran K.J."/>
            <person name="Fox G.E."/>
        </authorList>
    </citation>
    <scope>NUCLEOTIDE SEQUENCE [LARGE SCALE GENOMIC DNA]</scope>
    <source>
        <strain evidence="1 2">SAFR-032</strain>
    </source>
</reference>
<dbReference type="Proteomes" id="UP000001355">
    <property type="component" value="Chromosome"/>
</dbReference>
<evidence type="ECO:0000313" key="1">
    <source>
        <dbReference type="EMBL" id="ABV60767.1"/>
    </source>
</evidence>